<reference evidence="5" key="1">
    <citation type="journal article" date="2016" name="Ticks Tick Borne Dis.">
        <title>De novo assembly and annotation of the salivary gland transcriptome of Rhipicephalus appendiculatus male and female ticks during blood feeding.</title>
        <authorList>
            <person name="de Castro M.H."/>
            <person name="de Klerk D."/>
            <person name="Pienaar R."/>
            <person name="Latif A.A."/>
            <person name="Rees D.J."/>
            <person name="Mans B.J."/>
        </authorList>
    </citation>
    <scope>NUCLEOTIDE SEQUENCE</scope>
    <source>
        <tissue evidence="5">Salivary glands</tissue>
    </source>
</reference>
<dbReference type="SUPFAM" id="SSF52540">
    <property type="entry name" value="P-loop containing nucleoside triphosphate hydrolases"/>
    <property type="match status" value="1"/>
</dbReference>
<evidence type="ECO:0000256" key="3">
    <source>
        <dbReference type="ARBA" id="ARBA00025768"/>
    </source>
</evidence>
<proteinExistence type="inferred from homology"/>
<evidence type="ECO:0000256" key="2">
    <source>
        <dbReference type="ARBA" id="ARBA00022840"/>
    </source>
</evidence>
<evidence type="ECO:0000256" key="4">
    <source>
        <dbReference type="ARBA" id="ARBA00026170"/>
    </source>
</evidence>
<keyword evidence="1" id="KW-0547">Nucleotide-binding</keyword>
<dbReference type="InterPro" id="IPR013641">
    <property type="entry name" value="KTI12/PSTK"/>
</dbReference>
<protein>
    <recommendedName>
        <fullName evidence="4">Protein KTI12 homolog</fullName>
    </recommendedName>
</protein>
<accession>A0A131Z2X3</accession>
<dbReference type="GO" id="GO:0006400">
    <property type="term" value="P:tRNA modification"/>
    <property type="evidence" value="ECO:0007669"/>
    <property type="project" value="UniProtKB-ARBA"/>
</dbReference>
<dbReference type="GO" id="GO:0006357">
    <property type="term" value="P:regulation of transcription by RNA polymerase II"/>
    <property type="evidence" value="ECO:0007669"/>
    <property type="project" value="UniProtKB-ARBA"/>
</dbReference>
<comment type="similarity">
    <text evidence="3">Belongs to the KTI12 family.</text>
</comment>
<name>A0A131Z2X3_RHIAP</name>
<dbReference type="PANTHER" id="PTHR12435">
    <property type="match status" value="1"/>
</dbReference>
<dbReference type="Pfam" id="PF08433">
    <property type="entry name" value="KTI12"/>
    <property type="match status" value="1"/>
</dbReference>
<dbReference type="AlphaFoldDB" id="A0A131Z2X3"/>
<keyword evidence="2" id="KW-0067">ATP-binding</keyword>
<dbReference type="GO" id="GO:0005524">
    <property type="term" value="F:ATP binding"/>
    <property type="evidence" value="ECO:0007669"/>
    <property type="project" value="UniProtKB-KW"/>
</dbReference>
<evidence type="ECO:0000256" key="1">
    <source>
        <dbReference type="ARBA" id="ARBA00022741"/>
    </source>
</evidence>
<organism evidence="5">
    <name type="scientific">Rhipicephalus appendiculatus</name>
    <name type="common">Brown ear tick</name>
    <dbReference type="NCBI Taxonomy" id="34631"/>
    <lineage>
        <taxon>Eukaryota</taxon>
        <taxon>Metazoa</taxon>
        <taxon>Ecdysozoa</taxon>
        <taxon>Arthropoda</taxon>
        <taxon>Chelicerata</taxon>
        <taxon>Arachnida</taxon>
        <taxon>Acari</taxon>
        <taxon>Parasitiformes</taxon>
        <taxon>Ixodida</taxon>
        <taxon>Ixodoidea</taxon>
        <taxon>Ixodidae</taxon>
        <taxon>Rhipicephalinae</taxon>
        <taxon>Rhipicephalus</taxon>
        <taxon>Rhipicephalus</taxon>
    </lineage>
</organism>
<evidence type="ECO:0000313" key="5">
    <source>
        <dbReference type="EMBL" id="JAP85637.1"/>
    </source>
</evidence>
<dbReference type="EMBL" id="GEDV01002920">
    <property type="protein sequence ID" value="JAP85637.1"/>
    <property type="molecule type" value="Transcribed_RNA"/>
</dbReference>
<dbReference type="FunFam" id="3.40.50.300:FF:000827">
    <property type="entry name" value="KTI12 chromatin-associated homolog"/>
    <property type="match status" value="1"/>
</dbReference>
<dbReference type="Gene3D" id="3.40.50.300">
    <property type="entry name" value="P-loop containing nucleotide triphosphate hydrolases"/>
    <property type="match status" value="1"/>
</dbReference>
<dbReference type="InterPro" id="IPR027417">
    <property type="entry name" value="P-loop_NTPase"/>
</dbReference>
<sequence length="252" mass="28684">MPLIIMCGLPCSGKSTRARQLKERLKGTWPVELVSDDEGLARNDVYTDAAREKQLRDQLKSDVARLLSRDRLVILDASNYIKGYRYELYCLVRVARTNHCVVQVLATQDQCKQWNAERPQSQQYTPEVMTALAERLESPDANNRWDRPLVQLSWDTDDAEAAKEVENALSDHQPLPPHRSTQNAPLVADLHERDQLTLNLVQTMLQSGDPTLPPAGKLHRLRRQFLAWSGTQPLSELPQLFDQYVRSGGDQC</sequence>